<keyword evidence="3" id="KW-0732">Signal</keyword>
<dbReference type="CDD" id="cd02961">
    <property type="entry name" value="PDI_a_family"/>
    <property type="match status" value="1"/>
</dbReference>
<proteinExistence type="inferred from homology"/>
<feature type="domain" description="Thioredoxin" evidence="4">
    <location>
        <begin position="77"/>
        <end position="217"/>
    </location>
</feature>
<feature type="compositionally biased region" description="Pro residues" evidence="2">
    <location>
        <begin position="65"/>
        <end position="79"/>
    </location>
</feature>
<dbReference type="PROSITE" id="PS51352">
    <property type="entry name" value="THIOREDOXIN_2"/>
    <property type="match status" value="1"/>
</dbReference>
<feature type="chain" id="PRO_5031426449" description="Thioredoxin domain-containing protein" evidence="3">
    <location>
        <begin position="24"/>
        <end position="264"/>
    </location>
</feature>
<evidence type="ECO:0000256" key="2">
    <source>
        <dbReference type="SAM" id="MobiDB-lite"/>
    </source>
</evidence>
<reference evidence="5" key="1">
    <citation type="submission" date="2021-01" db="EMBL/GenBank/DDBJ databases">
        <authorList>
            <person name="Corre E."/>
            <person name="Pelletier E."/>
            <person name="Niang G."/>
            <person name="Scheremetjew M."/>
            <person name="Finn R."/>
            <person name="Kale V."/>
            <person name="Holt S."/>
            <person name="Cochrane G."/>
            <person name="Meng A."/>
            <person name="Brown T."/>
            <person name="Cohen L."/>
        </authorList>
    </citation>
    <scope>NUCLEOTIDE SEQUENCE</scope>
    <source>
        <strain evidence="5">CCMP127</strain>
    </source>
</reference>
<comment type="similarity">
    <text evidence="1">Belongs to the thioredoxin family.</text>
</comment>
<feature type="signal peptide" evidence="3">
    <location>
        <begin position="1"/>
        <end position="23"/>
    </location>
</feature>
<gene>
    <name evidence="5" type="ORF">ACOF00016_LOCUS882</name>
</gene>
<sequence length="264" mass="29714">MNSILKSTLIAMGAFFFLGTATAFVPQNSFAGITTAAAKLRITTVEPGRNPTFLKYGDGESEWYSPPPQESEWYSPPPTTKEEPDEEQTAKLPRGVKPKVTAIRSKDDLDKFLAEDDRLCLVKFHAAWCKSCQRFNLHFKQLAGQFADWEKDGEVVKKNSVRIAEVEWGANTQLCKSLGVTKLPSIFFYSEGMKIDSLAAGPTRFFKVREAVQRYANMTPADLQFEAKLEEGKKLMEAAARRERFEEVAKAREARRAQANSRNT</sequence>
<evidence type="ECO:0000256" key="3">
    <source>
        <dbReference type="SAM" id="SignalP"/>
    </source>
</evidence>
<dbReference type="AlphaFoldDB" id="A0A7S3L0M8"/>
<dbReference type="Gene3D" id="3.40.30.10">
    <property type="entry name" value="Glutaredoxin"/>
    <property type="match status" value="1"/>
</dbReference>
<dbReference type="SUPFAM" id="SSF52833">
    <property type="entry name" value="Thioredoxin-like"/>
    <property type="match status" value="1"/>
</dbReference>
<dbReference type="PANTHER" id="PTHR43601">
    <property type="entry name" value="THIOREDOXIN, MITOCHONDRIAL"/>
    <property type="match status" value="1"/>
</dbReference>
<dbReference type="Pfam" id="PF00085">
    <property type="entry name" value="Thioredoxin"/>
    <property type="match status" value="1"/>
</dbReference>
<name>A0A7S3L0M8_9STRA</name>
<accession>A0A7S3L0M8</accession>
<feature type="region of interest" description="Disordered" evidence="2">
    <location>
        <begin position="56"/>
        <end position="93"/>
    </location>
</feature>
<dbReference type="EMBL" id="HBIM01001021">
    <property type="protein sequence ID" value="CAE0402607.1"/>
    <property type="molecule type" value="Transcribed_RNA"/>
</dbReference>
<organism evidence="5">
    <name type="scientific">Amphora coffeiformis</name>
    <dbReference type="NCBI Taxonomy" id="265554"/>
    <lineage>
        <taxon>Eukaryota</taxon>
        <taxon>Sar</taxon>
        <taxon>Stramenopiles</taxon>
        <taxon>Ochrophyta</taxon>
        <taxon>Bacillariophyta</taxon>
        <taxon>Bacillariophyceae</taxon>
        <taxon>Bacillariophycidae</taxon>
        <taxon>Thalassiophysales</taxon>
        <taxon>Catenulaceae</taxon>
        <taxon>Amphora</taxon>
    </lineage>
</organism>
<dbReference type="PANTHER" id="PTHR43601:SF32">
    <property type="entry name" value="THIOREDOXIN-LIKE 2-2, CHLOROPLASTIC"/>
    <property type="match status" value="1"/>
</dbReference>
<dbReference type="InterPro" id="IPR013766">
    <property type="entry name" value="Thioredoxin_domain"/>
</dbReference>
<dbReference type="GO" id="GO:0045454">
    <property type="term" value="P:cell redox homeostasis"/>
    <property type="evidence" value="ECO:0007669"/>
    <property type="project" value="TreeGrafter"/>
</dbReference>
<evidence type="ECO:0000256" key="1">
    <source>
        <dbReference type="ARBA" id="ARBA00008987"/>
    </source>
</evidence>
<protein>
    <recommendedName>
        <fullName evidence="4">Thioredoxin domain-containing protein</fullName>
    </recommendedName>
</protein>
<evidence type="ECO:0000259" key="4">
    <source>
        <dbReference type="PROSITE" id="PS51352"/>
    </source>
</evidence>
<evidence type="ECO:0000313" key="5">
    <source>
        <dbReference type="EMBL" id="CAE0402607.1"/>
    </source>
</evidence>
<dbReference type="InterPro" id="IPR036249">
    <property type="entry name" value="Thioredoxin-like_sf"/>
</dbReference>